<dbReference type="Proteomes" id="UP000314294">
    <property type="component" value="Unassembled WGS sequence"/>
</dbReference>
<evidence type="ECO:0000313" key="3">
    <source>
        <dbReference type="Proteomes" id="UP000314294"/>
    </source>
</evidence>
<name>A0A4Z2E2G9_9TELE</name>
<protein>
    <submittedName>
        <fullName evidence="2">Uncharacterized protein</fullName>
    </submittedName>
</protein>
<reference evidence="2 3" key="1">
    <citation type="submission" date="2019-03" db="EMBL/GenBank/DDBJ databases">
        <title>First draft genome of Liparis tanakae, snailfish: a comprehensive survey of snailfish specific genes.</title>
        <authorList>
            <person name="Kim W."/>
            <person name="Song I."/>
            <person name="Jeong J.-H."/>
            <person name="Kim D."/>
            <person name="Kim S."/>
            <person name="Ryu S."/>
            <person name="Song J.Y."/>
            <person name="Lee S.K."/>
        </authorList>
    </citation>
    <scope>NUCLEOTIDE SEQUENCE [LARGE SCALE GENOMIC DNA]</scope>
    <source>
        <tissue evidence="2">Muscle</tissue>
    </source>
</reference>
<evidence type="ECO:0000256" key="1">
    <source>
        <dbReference type="SAM" id="MobiDB-lite"/>
    </source>
</evidence>
<gene>
    <name evidence="2" type="ORF">EYF80_066956</name>
</gene>
<sequence length="149" mass="16465">MRLCSRSGDVRRVCRVRRAQCAPPLPLQPPIQVVAPPLLFAVAPPPRVHLAHSQVQGAVHLWTQEETVHLTTHPDPELFVLTCDQQAHSALVILKDNPNPNPNPNPDPELFVLTCDQQAHSALVILKDNPNPNPNPSSKITLTLTHPQR</sequence>
<dbReference type="AlphaFoldDB" id="A0A4Z2E2G9"/>
<keyword evidence="3" id="KW-1185">Reference proteome</keyword>
<comment type="caution">
    <text evidence="2">The sequence shown here is derived from an EMBL/GenBank/DDBJ whole genome shotgun (WGS) entry which is preliminary data.</text>
</comment>
<feature type="compositionally biased region" description="Polar residues" evidence="1">
    <location>
        <begin position="137"/>
        <end position="149"/>
    </location>
</feature>
<dbReference type="EMBL" id="SRLO01020456">
    <property type="protein sequence ID" value="TNN22928.1"/>
    <property type="molecule type" value="Genomic_DNA"/>
</dbReference>
<proteinExistence type="predicted"/>
<organism evidence="2 3">
    <name type="scientific">Liparis tanakae</name>
    <name type="common">Tanaka's snailfish</name>
    <dbReference type="NCBI Taxonomy" id="230148"/>
    <lineage>
        <taxon>Eukaryota</taxon>
        <taxon>Metazoa</taxon>
        <taxon>Chordata</taxon>
        <taxon>Craniata</taxon>
        <taxon>Vertebrata</taxon>
        <taxon>Euteleostomi</taxon>
        <taxon>Actinopterygii</taxon>
        <taxon>Neopterygii</taxon>
        <taxon>Teleostei</taxon>
        <taxon>Neoteleostei</taxon>
        <taxon>Acanthomorphata</taxon>
        <taxon>Eupercaria</taxon>
        <taxon>Perciformes</taxon>
        <taxon>Cottioidei</taxon>
        <taxon>Cottales</taxon>
        <taxon>Liparidae</taxon>
        <taxon>Liparis</taxon>
    </lineage>
</organism>
<feature type="region of interest" description="Disordered" evidence="1">
    <location>
        <begin position="128"/>
        <end position="149"/>
    </location>
</feature>
<evidence type="ECO:0000313" key="2">
    <source>
        <dbReference type="EMBL" id="TNN22928.1"/>
    </source>
</evidence>
<accession>A0A4Z2E2G9</accession>